<keyword evidence="2" id="KW-0472">Membrane</keyword>
<evidence type="ECO:0008006" key="5">
    <source>
        <dbReference type="Google" id="ProtNLM"/>
    </source>
</evidence>
<reference evidence="3 4" key="1">
    <citation type="submission" date="2021-10" db="EMBL/GenBank/DDBJ databases">
        <title>Draft genome of Aestuariibacter halophilus JC2043.</title>
        <authorList>
            <person name="Emsley S.A."/>
            <person name="Pfannmuller K.M."/>
            <person name="Ushijima B."/>
            <person name="Saw J.H."/>
            <person name="Videau P."/>
        </authorList>
    </citation>
    <scope>NUCLEOTIDE SEQUENCE [LARGE SCALE GENOMIC DNA]</scope>
    <source>
        <strain evidence="3 4">JC2043</strain>
    </source>
</reference>
<evidence type="ECO:0000313" key="4">
    <source>
        <dbReference type="Proteomes" id="UP001520878"/>
    </source>
</evidence>
<evidence type="ECO:0000256" key="1">
    <source>
        <dbReference type="SAM" id="MobiDB-lite"/>
    </source>
</evidence>
<evidence type="ECO:0000313" key="3">
    <source>
        <dbReference type="EMBL" id="MCC2616309.1"/>
    </source>
</evidence>
<proteinExistence type="predicted"/>
<organism evidence="3 4">
    <name type="scientific">Fluctibacter halophilus</name>
    <dbReference type="NCBI Taxonomy" id="226011"/>
    <lineage>
        <taxon>Bacteria</taxon>
        <taxon>Pseudomonadati</taxon>
        <taxon>Pseudomonadota</taxon>
        <taxon>Gammaproteobacteria</taxon>
        <taxon>Alteromonadales</taxon>
        <taxon>Alteromonadaceae</taxon>
        <taxon>Fluctibacter</taxon>
    </lineage>
</organism>
<sequence length="245" mass="27011">MEEPSSDYIDADYRQYRRNLIQTMMHVLIYYGGFIGTGMLIIWLYPHFLSTLPVGGLSEFSVIAGKTSETLLKVNEANAPSDWITGMTTLATALFCTIALMIPVAWVYNATHEGDEFDHSIPETILVLPAVVAGVVMIVQHSLALAFSLAGIVAGVRFRRALQDTFDALFILTAISVGLAAGVHALEVAVVATVFFNLAALITCYISPGLESRYVYQKKLREQDEKRERELQDRQSANGDDSNND</sequence>
<feature type="transmembrane region" description="Helical" evidence="2">
    <location>
        <begin position="83"/>
        <end position="106"/>
    </location>
</feature>
<feature type="transmembrane region" description="Helical" evidence="2">
    <location>
        <begin position="189"/>
        <end position="210"/>
    </location>
</feature>
<feature type="transmembrane region" description="Helical" evidence="2">
    <location>
        <begin position="126"/>
        <end position="154"/>
    </location>
</feature>
<feature type="transmembrane region" description="Helical" evidence="2">
    <location>
        <begin position="166"/>
        <end position="183"/>
    </location>
</feature>
<comment type="caution">
    <text evidence="3">The sequence shown here is derived from an EMBL/GenBank/DDBJ whole genome shotgun (WGS) entry which is preliminary data.</text>
</comment>
<gene>
    <name evidence="3" type="ORF">LJ739_08660</name>
</gene>
<dbReference type="Proteomes" id="UP001520878">
    <property type="component" value="Unassembled WGS sequence"/>
</dbReference>
<evidence type="ECO:0000256" key="2">
    <source>
        <dbReference type="SAM" id="Phobius"/>
    </source>
</evidence>
<feature type="compositionally biased region" description="Polar residues" evidence="1">
    <location>
        <begin position="234"/>
        <end position="245"/>
    </location>
</feature>
<feature type="region of interest" description="Disordered" evidence="1">
    <location>
        <begin position="226"/>
        <end position="245"/>
    </location>
</feature>
<accession>A0ABS8G747</accession>
<keyword evidence="4" id="KW-1185">Reference proteome</keyword>
<name>A0ABS8G747_9ALTE</name>
<dbReference type="RefSeq" id="WP_229159277.1">
    <property type="nucleotide sequence ID" value="NZ_JAJEWP010000001.1"/>
</dbReference>
<dbReference type="Pfam" id="PF16316">
    <property type="entry name" value="DUF4956"/>
    <property type="match status" value="1"/>
</dbReference>
<protein>
    <recommendedName>
        <fullName evidence="5">DUF4956 domain-containing protein</fullName>
    </recommendedName>
</protein>
<keyword evidence="2" id="KW-1133">Transmembrane helix</keyword>
<feature type="transmembrane region" description="Helical" evidence="2">
    <location>
        <begin position="20"/>
        <end position="45"/>
    </location>
</feature>
<dbReference type="EMBL" id="JAJEWP010000001">
    <property type="protein sequence ID" value="MCC2616309.1"/>
    <property type="molecule type" value="Genomic_DNA"/>
</dbReference>
<dbReference type="InterPro" id="IPR032531">
    <property type="entry name" value="DUF4956"/>
</dbReference>
<keyword evidence="2" id="KW-0812">Transmembrane</keyword>